<dbReference type="SUPFAM" id="SSF53756">
    <property type="entry name" value="UDP-Glycosyltransferase/glycogen phosphorylase"/>
    <property type="match status" value="1"/>
</dbReference>
<gene>
    <name evidence="4" type="ORF">LPQ35_09945</name>
</gene>
<dbReference type="InterPro" id="IPR028098">
    <property type="entry name" value="Glyco_trans_4-like_N"/>
</dbReference>
<sequence>MKIGIIANSIDDIKTGVASYPYNLIKYLPYYRDNEYYIIHYKKNELINNMIKTYDFINDFIIPIPKKTPFGHEIQKMILIPTKLNKMDFDIIHDTYHFGPFLFLKKSKKILTVYDLTPLLFPETHRKSRVLMHKYIFPLILKSSDKIITDSYSTKSDLIKYFKIPENKIKVIYLAADERFKPLKEDEINKIRQKYKLKNPFILYVGTVEPRKNIQTLLKAYYKLKKQGIKHKLVIAGKIGWKYKPIFETIDKLDLKKDVIFTGYVPDEDLPALYNAADIFIYPSLYEGFGLPPLEAMACGTPVITSNTSSLPEVVGNAGIMVDPYDIDGLAKAMYEVLTNEGLKEEMRKKGLERAKMFNWRKTAEETLNVYEEVYNMR</sequence>
<dbReference type="PANTHER" id="PTHR46401:SF2">
    <property type="entry name" value="GLYCOSYLTRANSFERASE WBBK-RELATED"/>
    <property type="match status" value="1"/>
</dbReference>
<evidence type="ECO:0000313" key="5">
    <source>
        <dbReference type="Proteomes" id="UP001492541"/>
    </source>
</evidence>
<dbReference type="Proteomes" id="UP001492541">
    <property type="component" value="Chromosome"/>
</dbReference>
<keyword evidence="1" id="KW-0808">Transferase</keyword>
<dbReference type="InterPro" id="IPR001296">
    <property type="entry name" value="Glyco_trans_1"/>
</dbReference>
<name>A0ABZ3H1Y0_GEOAI</name>
<dbReference type="Pfam" id="PF13439">
    <property type="entry name" value="Glyco_transf_4"/>
    <property type="match status" value="1"/>
</dbReference>
<evidence type="ECO:0000313" key="4">
    <source>
        <dbReference type="EMBL" id="XAT63565.1"/>
    </source>
</evidence>
<dbReference type="GeneID" id="90450017"/>
<dbReference type="CDD" id="cd03809">
    <property type="entry name" value="GT4_MtfB-like"/>
    <property type="match status" value="1"/>
</dbReference>
<evidence type="ECO:0000259" key="2">
    <source>
        <dbReference type="Pfam" id="PF00534"/>
    </source>
</evidence>
<reference evidence="4 5" key="1">
    <citation type="submission" date="2021-11" db="EMBL/GenBank/DDBJ databases">
        <title>Whole genome of Geoglobus acetivorans.</title>
        <authorList>
            <person name="Liu D."/>
        </authorList>
    </citation>
    <scope>NUCLEOTIDE SEQUENCE [LARGE SCALE GENOMIC DNA]</scope>
    <source>
        <strain evidence="4 5">SBH6</strain>
    </source>
</reference>
<dbReference type="PANTHER" id="PTHR46401">
    <property type="entry name" value="GLYCOSYLTRANSFERASE WBBK-RELATED"/>
    <property type="match status" value="1"/>
</dbReference>
<evidence type="ECO:0000259" key="3">
    <source>
        <dbReference type="Pfam" id="PF13439"/>
    </source>
</evidence>
<dbReference type="Pfam" id="PF00534">
    <property type="entry name" value="Glycos_transf_1"/>
    <property type="match status" value="1"/>
</dbReference>
<accession>A0ABZ3H1Y0</accession>
<dbReference type="EMBL" id="CP087714">
    <property type="protein sequence ID" value="XAT63565.1"/>
    <property type="molecule type" value="Genomic_DNA"/>
</dbReference>
<evidence type="ECO:0000256" key="1">
    <source>
        <dbReference type="ARBA" id="ARBA00022679"/>
    </source>
</evidence>
<organism evidence="4 5">
    <name type="scientific">Geoglobus acetivorans</name>
    <dbReference type="NCBI Taxonomy" id="565033"/>
    <lineage>
        <taxon>Archaea</taxon>
        <taxon>Methanobacteriati</taxon>
        <taxon>Methanobacteriota</taxon>
        <taxon>Archaeoglobi</taxon>
        <taxon>Archaeoglobales</taxon>
        <taxon>Archaeoglobaceae</taxon>
        <taxon>Geoglobus</taxon>
    </lineage>
</organism>
<proteinExistence type="predicted"/>
<feature type="domain" description="Glycosyl transferase family 1" evidence="2">
    <location>
        <begin position="190"/>
        <end position="352"/>
    </location>
</feature>
<protein>
    <submittedName>
        <fullName evidence="4">Glycosyltransferase family 4 protein</fullName>
    </submittedName>
</protein>
<dbReference type="RefSeq" id="WP_193807275.1">
    <property type="nucleotide sequence ID" value="NZ_CP087714.1"/>
</dbReference>
<dbReference type="Gene3D" id="3.40.50.2000">
    <property type="entry name" value="Glycogen Phosphorylase B"/>
    <property type="match status" value="2"/>
</dbReference>
<keyword evidence="5" id="KW-1185">Reference proteome</keyword>
<feature type="domain" description="Glycosyltransferase subfamily 4-like N-terminal" evidence="3">
    <location>
        <begin position="16"/>
        <end position="177"/>
    </location>
</feature>